<evidence type="ECO:0000259" key="3">
    <source>
        <dbReference type="Pfam" id="PF13505"/>
    </source>
</evidence>
<feature type="signal peptide" evidence="2">
    <location>
        <begin position="1"/>
        <end position="18"/>
    </location>
</feature>
<dbReference type="AlphaFoldDB" id="A0A1Y5HVS4"/>
<dbReference type="InterPro" id="IPR027385">
    <property type="entry name" value="Beta-barrel_OMP"/>
</dbReference>
<feature type="chain" id="PRO_5013277702" description="Outer membrane protein beta-barrel domain-containing protein" evidence="2">
    <location>
        <begin position="19"/>
        <end position="199"/>
    </location>
</feature>
<dbReference type="InterPro" id="IPR011250">
    <property type="entry name" value="OMP/PagP_B-barrel"/>
</dbReference>
<reference evidence="5" key="1">
    <citation type="journal article" date="2017" name="Proc. Natl. Acad. Sci. U.S.A.">
        <title>Simulation of Deepwater Horizon oil plume reveals substrate specialization within a complex community of hydrocarbon degraders.</title>
        <authorList>
            <person name="Hu P."/>
            <person name="Dubinsky E.A."/>
            <person name="Probst A.J."/>
            <person name="Wang J."/>
            <person name="Sieber C.M.K."/>
            <person name="Tom L.M."/>
            <person name="Gardinali P."/>
            <person name="Banfield J.F."/>
            <person name="Atlas R.M."/>
            <person name="Andersen G.L."/>
        </authorList>
    </citation>
    <scope>NUCLEOTIDE SEQUENCE [LARGE SCALE GENOMIC DNA]</scope>
</reference>
<dbReference type="Pfam" id="PF13505">
    <property type="entry name" value="OMP_b-brl"/>
    <property type="match status" value="1"/>
</dbReference>
<evidence type="ECO:0000256" key="1">
    <source>
        <dbReference type="ARBA" id="ARBA00022729"/>
    </source>
</evidence>
<evidence type="ECO:0000256" key="2">
    <source>
        <dbReference type="SAM" id="SignalP"/>
    </source>
</evidence>
<evidence type="ECO:0000313" key="4">
    <source>
        <dbReference type="EMBL" id="OUS39964.1"/>
    </source>
</evidence>
<name>A0A1Y5HVS4_OLEAN</name>
<sequence>MKFKLAALCLLASSGAMAEDKKFIAGLNYTKSISAEAQATLDIADDEITEDLDIATLGLYLGYINENNNRFLLSYSSSTIDFDESNGSEDVTGLDFDWQFVYGEDQVQPYWGIGFGLHTIDEALILTGTNLEGDSLSGLSFQMMAGVKIAVNEQVELDVSIQRKAYAWQSIDIEIGSYSETINTIYVQNALSFGAGFKF</sequence>
<feature type="domain" description="Outer membrane protein beta-barrel" evidence="3">
    <location>
        <begin position="6"/>
        <end position="199"/>
    </location>
</feature>
<keyword evidence="1 2" id="KW-0732">Signal</keyword>
<organism evidence="4 5">
    <name type="scientific">Oleispira antarctica</name>
    <dbReference type="NCBI Taxonomy" id="188908"/>
    <lineage>
        <taxon>Bacteria</taxon>
        <taxon>Pseudomonadati</taxon>
        <taxon>Pseudomonadota</taxon>
        <taxon>Gammaproteobacteria</taxon>
        <taxon>Oceanospirillales</taxon>
        <taxon>Oceanospirillaceae</taxon>
        <taxon>Oleispira</taxon>
    </lineage>
</organism>
<dbReference type="Proteomes" id="UP000227088">
    <property type="component" value="Unassembled WGS sequence"/>
</dbReference>
<protein>
    <recommendedName>
        <fullName evidence="3">Outer membrane protein beta-barrel domain-containing protein</fullName>
    </recommendedName>
</protein>
<comment type="caution">
    <text evidence="4">The sequence shown here is derived from an EMBL/GenBank/DDBJ whole genome shotgun (WGS) entry which is preliminary data.</text>
</comment>
<dbReference type="EMBL" id="MABE01000485">
    <property type="protein sequence ID" value="OUS39964.1"/>
    <property type="molecule type" value="Genomic_DNA"/>
</dbReference>
<gene>
    <name evidence="4" type="ORF">A9R00_08420</name>
</gene>
<proteinExistence type="predicted"/>
<evidence type="ECO:0000313" key="5">
    <source>
        <dbReference type="Proteomes" id="UP000227088"/>
    </source>
</evidence>
<dbReference type="SUPFAM" id="SSF56925">
    <property type="entry name" value="OMPA-like"/>
    <property type="match status" value="1"/>
</dbReference>
<accession>A0A1Y5HVS4</accession>
<dbReference type="Gene3D" id="2.40.160.20">
    <property type="match status" value="1"/>
</dbReference>